<dbReference type="InterPro" id="IPR039438">
    <property type="entry name" value="At2g23090-like_Znf"/>
</dbReference>
<protein>
    <recommendedName>
        <fullName evidence="2">At2g23090-like zinc-binding domain-containing protein</fullName>
    </recommendedName>
</protein>
<evidence type="ECO:0000256" key="1">
    <source>
        <dbReference type="SAM" id="MobiDB-lite"/>
    </source>
</evidence>
<dbReference type="VEuPathDB" id="FungiDB:H310_10491"/>
<dbReference type="RefSeq" id="XP_008875121.1">
    <property type="nucleotide sequence ID" value="XM_008876899.1"/>
</dbReference>
<dbReference type="InterPro" id="IPR026939">
    <property type="entry name" value="ZNF706/At2g23090_sf"/>
</dbReference>
<dbReference type="SUPFAM" id="SSF118359">
    <property type="entry name" value="Expressed protein At2g23090/F21P24.15"/>
    <property type="match status" value="1"/>
</dbReference>
<evidence type="ECO:0000313" key="3">
    <source>
        <dbReference type="EMBL" id="ETV96329.1"/>
    </source>
</evidence>
<sequence length="119" mass="13379">MSMNKLQMQLKKKEKERKAAAKKGTAVSSESKAKAAADAQAFMCKICRQPFASTSKGPQMIAHAESKHPRVSPEECFPQLQEIGKGLYLPERSVVHSMHRGLHIHLVSVLRLWLEFVRP</sequence>
<proteinExistence type="predicted"/>
<dbReference type="EMBL" id="KI913977">
    <property type="protein sequence ID" value="ETV96329.1"/>
    <property type="molecule type" value="Genomic_DNA"/>
</dbReference>
<evidence type="ECO:0000259" key="2">
    <source>
        <dbReference type="Pfam" id="PF12907"/>
    </source>
</evidence>
<dbReference type="eggNOG" id="ENOG502SZ75">
    <property type="taxonomic scope" value="Eukaryota"/>
</dbReference>
<accession>A0A024TQP7</accession>
<dbReference type="OrthoDB" id="370932at2759"/>
<feature type="region of interest" description="Disordered" evidence="1">
    <location>
        <begin position="1"/>
        <end position="30"/>
    </location>
</feature>
<organism evidence="3">
    <name type="scientific">Aphanomyces invadans</name>
    <dbReference type="NCBI Taxonomy" id="157072"/>
    <lineage>
        <taxon>Eukaryota</taxon>
        <taxon>Sar</taxon>
        <taxon>Stramenopiles</taxon>
        <taxon>Oomycota</taxon>
        <taxon>Saprolegniomycetes</taxon>
        <taxon>Saprolegniales</taxon>
        <taxon>Verrucalvaceae</taxon>
        <taxon>Aphanomyces</taxon>
    </lineage>
</organism>
<reference evidence="3" key="1">
    <citation type="submission" date="2013-12" db="EMBL/GenBank/DDBJ databases">
        <title>The Genome Sequence of Aphanomyces invadans NJM9701.</title>
        <authorList>
            <consortium name="The Broad Institute Genomics Platform"/>
            <person name="Russ C."/>
            <person name="Tyler B."/>
            <person name="van West P."/>
            <person name="Dieguez-Uribeondo J."/>
            <person name="Young S.K."/>
            <person name="Zeng Q."/>
            <person name="Gargeya S."/>
            <person name="Fitzgerald M."/>
            <person name="Abouelleil A."/>
            <person name="Alvarado L."/>
            <person name="Chapman S.B."/>
            <person name="Gainer-Dewar J."/>
            <person name="Goldberg J."/>
            <person name="Griggs A."/>
            <person name="Gujja S."/>
            <person name="Hansen M."/>
            <person name="Howarth C."/>
            <person name="Imamovic A."/>
            <person name="Ireland A."/>
            <person name="Larimer J."/>
            <person name="McCowan C."/>
            <person name="Murphy C."/>
            <person name="Pearson M."/>
            <person name="Poon T.W."/>
            <person name="Priest M."/>
            <person name="Roberts A."/>
            <person name="Saif S."/>
            <person name="Shea T."/>
            <person name="Sykes S."/>
            <person name="Wortman J."/>
            <person name="Nusbaum C."/>
            <person name="Birren B."/>
        </authorList>
    </citation>
    <scope>NUCLEOTIDE SEQUENCE [LARGE SCALE GENOMIC DNA]</scope>
    <source>
        <strain evidence="3">NJM9701</strain>
    </source>
</reference>
<dbReference type="AlphaFoldDB" id="A0A024TQP7"/>
<feature type="domain" description="At2g23090-like zinc-binding" evidence="2">
    <location>
        <begin position="44"/>
        <end position="80"/>
    </location>
</feature>
<name>A0A024TQP7_9STRA</name>
<dbReference type="Gene3D" id="4.10.1050.10">
    <property type="entry name" value="At2g23090-like"/>
    <property type="match status" value="1"/>
</dbReference>
<gene>
    <name evidence="3" type="ORF">H310_10491</name>
</gene>
<dbReference type="GeneID" id="20087541"/>
<dbReference type="Pfam" id="PF12907">
    <property type="entry name" value="zf-met2"/>
    <property type="match status" value="1"/>
</dbReference>